<dbReference type="FunFam" id="3.30.160.60:FF:000125">
    <property type="entry name" value="Putative zinc finger protein 143"/>
    <property type="match status" value="2"/>
</dbReference>
<sequence length="474" mass="52697">MPDLNSVLAYLALLGEKSYQLIISLMETTDQTLHVDSSADMGPLLMHEDESPGLPTSEQHSLLSDVQLPSDGSLISPEVDKCGVVESVQDQSFKFHDGQPVTLEDGTAAYVHSTYKAGSQPVVFEDGTTMYISHEHPAHNPSIDNSSLGILNDLHPITEAEDKRLGAAVSLPSSGQKLYKCETEGCKKVYTTHHHLQYHRKSHLERKPFVCGYSGCNKTFSTSYGLKSHIRVHTGEKPYKCTHCPKAFKTSGDLQKHIRIHTGEKPFKCPFQGCDRSFTTSNIRKVHIRTHTGEKPYVCDECGKRFSSCTNHRNHIRIHSGERPYVCQFEGCDKRFTEYSSLYKHNVVHSASKPYACPQCGKLYRQASTLAMHKRTAHGESELVLTGGDVMTGQLITLEQTKGTVLSTGVVGVINSQNKQFTTKRVPSASLATSIGRTRLEDQIDLSQIDPDNLVIVTHPCFKIVQSEVLQWQL</sequence>
<proteinExistence type="inferred from homology"/>
<evidence type="ECO:0000256" key="10">
    <source>
        <dbReference type="ARBA" id="ARBA00023242"/>
    </source>
</evidence>
<keyword evidence="10" id="KW-0539">Nucleus</keyword>
<dbReference type="Gene3D" id="3.30.160.60">
    <property type="entry name" value="Classic Zinc Finger"/>
    <property type="match status" value="6"/>
</dbReference>
<keyword evidence="6" id="KW-0862">Zinc</keyword>
<reference evidence="13" key="1">
    <citation type="submission" date="2020-06" db="EMBL/GenBank/DDBJ databases">
        <title>Draft genome of Bugula neritina, a colonial animal packing powerful symbionts and potential medicines.</title>
        <authorList>
            <person name="Rayko M."/>
        </authorList>
    </citation>
    <scope>NUCLEOTIDE SEQUENCE [LARGE SCALE GENOMIC DNA]</scope>
    <source>
        <strain evidence="13">Kwan_BN1</strain>
    </source>
</reference>
<dbReference type="GO" id="GO:0000981">
    <property type="term" value="F:DNA-binding transcription factor activity, RNA polymerase II-specific"/>
    <property type="evidence" value="ECO:0007669"/>
    <property type="project" value="TreeGrafter"/>
</dbReference>
<keyword evidence="14" id="KW-1185">Reference proteome</keyword>
<evidence type="ECO:0000256" key="6">
    <source>
        <dbReference type="ARBA" id="ARBA00022833"/>
    </source>
</evidence>
<evidence type="ECO:0000256" key="9">
    <source>
        <dbReference type="ARBA" id="ARBA00023163"/>
    </source>
</evidence>
<feature type="domain" description="C2H2-type" evidence="12">
    <location>
        <begin position="297"/>
        <end position="324"/>
    </location>
</feature>
<dbReference type="PROSITE" id="PS50157">
    <property type="entry name" value="ZINC_FINGER_C2H2_2"/>
    <property type="match status" value="7"/>
</dbReference>
<dbReference type="OrthoDB" id="6077919at2759"/>
<evidence type="ECO:0000256" key="3">
    <source>
        <dbReference type="ARBA" id="ARBA00022723"/>
    </source>
</evidence>
<evidence type="ECO:0000313" key="14">
    <source>
        <dbReference type="Proteomes" id="UP000593567"/>
    </source>
</evidence>
<dbReference type="GO" id="GO:0045944">
    <property type="term" value="P:positive regulation of transcription by RNA polymerase II"/>
    <property type="evidence" value="ECO:0007669"/>
    <property type="project" value="UniProtKB-ARBA"/>
</dbReference>
<dbReference type="FunFam" id="3.30.160.60:FF:001102">
    <property type="entry name" value="Transcription factor IIIA"/>
    <property type="match status" value="1"/>
</dbReference>
<dbReference type="InterPro" id="IPR050329">
    <property type="entry name" value="GLI_C2H2-zinc-finger"/>
</dbReference>
<keyword evidence="5 11" id="KW-0863">Zinc-finger</keyword>
<dbReference type="Proteomes" id="UP000593567">
    <property type="component" value="Unassembled WGS sequence"/>
</dbReference>
<dbReference type="GO" id="GO:0008270">
    <property type="term" value="F:zinc ion binding"/>
    <property type="evidence" value="ECO:0007669"/>
    <property type="project" value="UniProtKB-KW"/>
</dbReference>
<evidence type="ECO:0000313" key="13">
    <source>
        <dbReference type="EMBL" id="KAF6023667.1"/>
    </source>
</evidence>
<feature type="domain" description="C2H2-type" evidence="12">
    <location>
        <begin position="267"/>
        <end position="296"/>
    </location>
</feature>
<gene>
    <name evidence="13" type="ORF">EB796_018034</name>
</gene>
<dbReference type="FunFam" id="3.30.160.60:FF:000072">
    <property type="entry name" value="zinc finger protein 143 isoform X1"/>
    <property type="match status" value="1"/>
</dbReference>
<protein>
    <recommendedName>
        <fullName evidence="12">C2H2-type domain-containing protein</fullName>
    </recommendedName>
</protein>
<dbReference type="InterPro" id="IPR036236">
    <property type="entry name" value="Znf_C2H2_sf"/>
</dbReference>
<evidence type="ECO:0000256" key="1">
    <source>
        <dbReference type="ARBA" id="ARBA00004123"/>
    </source>
</evidence>
<dbReference type="FunFam" id="3.30.160.60:FF:000322">
    <property type="entry name" value="GDNF-inducible zinc finger protein 1"/>
    <property type="match status" value="1"/>
</dbReference>
<evidence type="ECO:0000256" key="11">
    <source>
        <dbReference type="PROSITE-ProRule" id="PRU00042"/>
    </source>
</evidence>
<evidence type="ECO:0000259" key="12">
    <source>
        <dbReference type="PROSITE" id="PS50157"/>
    </source>
</evidence>
<feature type="domain" description="C2H2-type" evidence="12">
    <location>
        <begin position="355"/>
        <end position="383"/>
    </location>
</feature>
<keyword evidence="9" id="KW-0804">Transcription</keyword>
<dbReference type="FunFam" id="3.30.160.60:FF:001437">
    <property type="entry name" value="Zinc finger protein 594"/>
    <property type="match status" value="1"/>
</dbReference>
<dbReference type="Pfam" id="PF00096">
    <property type="entry name" value="zf-C2H2"/>
    <property type="match status" value="4"/>
</dbReference>
<comment type="similarity">
    <text evidence="2">Belongs to the krueppel C2H2-type zinc-finger protein family.</text>
</comment>
<dbReference type="GO" id="GO:0000978">
    <property type="term" value="F:RNA polymerase II cis-regulatory region sequence-specific DNA binding"/>
    <property type="evidence" value="ECO:0007669"/>
    <property type="project" value="TreeGrafter"/>
</dbReference>
<dbReference type="EMBL" id="VXIV02002680">
    <property type="protein sequence ID" value="KAF6023667.1"/>
    <property type="molecule type" value="Genomic_DNA"/>
</dbReference>
<dbReference type="SUPFAM" id="SSF57667">
    <property type="entry name" value="beta-beta-alpha zinc fingers"/>
    <property type="match status" value="3"/>
</dbReference>
<organism evidence="13 14">
    <name type="scientific">Bugula neritina</name>
    <name type="common">Brown bryozoan</name>
    <name type="synonym">Sertularia neritina</name>
    <dbReference type="NCBI Taxonomy" id="10212"/>
    <lineage>
        <taxon>Eukaryota</taxon>
        <taxon>Metazoa</taxon>
        <taxon>Spiralia</taxon>
        <taxon>Lophotrochozoa</taxon>
        <taxon>Bryozoa</taxon>
        <taxon>Gymnolaemata</taxon>
        <taxon>Cheilostomatida</taxon>
        <taxon>Flustrina</taxon>
        <taxon>Buguloidea</taxon>
        <taxon>Bugulidae</taxon>
        <taxon>Bugula</taxon>
    </lineage>
</organism>
<keyword evidence="7" id="KW-0805">Transcription regulation</keyword>
<dbReference type="InterPro" id="IPR013087">
    <property type="entry name" value="Znf_C2H2_type"/>
</dbReference>
<keyword evidence="3" id="KW-0479">Metal-binding</keyword>
<evidence type="ECO:0000256" key="2">
    <source>
        <dbReference type="ARBA" id="ARBA00006991"/>
    </source>
</evidence>
<dbReference type="PROSITE" id="PS00028">
    <property type="entry name" value="ZINC_FINGER_C2H2_1"/>
    <property type="match status" value="7"/>
</dbReference>
<evidence type="ECO:0000256" key="5">
    <source>
        <dbReference type="ARBA" id="ARBA00022771"/>
    </source>
</evidence>
<evidence type="ECO:0000256" key="8">
    <source>
        <dbReference type="ARBA" id="ARBA00023125"/>
    </source>
</evidence>
<dbReference type="AlphaFoldDB" id="A0A7J7JCB7"/>
<feature type="domain" description="C2H2-type" evidence="12">
    <location>
        <begin position="325"/>
        <end position="354"/>
    </location>
</feature>
<dbReference type="PANTHER" id="PTHR19818">
    <property type="entry name" value="ZINC FINGER PROTEIN ZIC AND GLI"/>
    <property type="match status" value="1"/>
</dbReference>
<keyword evidence="4" id="KW-0677">Repeat</keyword>
<name>A0A7J7JCB7_BUGNE</name>
<evidence type="ECO:0000256" key="4">
    <source>
        <dbReference type="ARBA" id="ARBA00022737"/>
    </source>
</evidence>
<dbReference type="SMART" id="SM00355">
    <property type="entry name" value="ZnF_C2H2"/>
    <property type="match status" value="7"/>
</dbReference>
<comment type="subcellular location">
    <subcellularLocation>
        <location evidence="1">Nucleus</location>
    </subcellularLocation>
</comment>
<dbReference type="GO" id="GO:0005634">
    <property type="term" value="C:nucleus"/>
    <property type="evidence" value="ECO:0007669"/>
    <property type="project" value="UniProtKB-SubCell"/>
</dbReference>
<feature type="domain" description="C2H2-type" evidence="12">
    <location>
        <begin position="179"/>
        <end position="208"/>
    </location>
</feature>
<feature type="domain" description="C2H2-type" evidence="12">
    <location>
        <begin position="209"/>
        <end position="238"/>
    </location>
</feature>
<evidence type="ECO:0000256" key="7">
    <source>
        <dbReference type="ARBA" id="ARBA00023015"/>
    </source>
</evidence>
<comment type="caution">
    <text evidence="13">The sequence shown here is derived from an EMBL/GenBank/DDBJ whole genome shotgun (WGS) entry which is preliminary data.</text>
</comment>
<accession>A0A7J7JCB7</accession>
<feature type="domain" description="C2H2-type" evidence="12">
    <location>
        <begin position="239"/>
        <end position="266"/>
    </location>
</feature>
<keyword evidence="8" id="KW-0238">DNA-binding</keyword>
<dbReference type="PANTHER" id="PTHR19818:SF151">
    <property type="entry name" value="ZINC FINGER PROTEIN 76"/>
    <property type="match status" value="1"/>
</dbReference>